<evidence type="ECO:0000313" key="3">
    <source>
        <dbReference type="Proteomes" id="UP001199469"/>
    </source>
</evidence>
<dbReference type="Pfam" id="PF20791">
    <property type="entry name" value="Acyl-ACP_TE_C"/>
    <property type="match status" value="1"/>
</dbReference>
<organism evidence="2 3">
    <name type="scientific">Actinomycetospora endophytica</name>
    <dbReference type="NCBI Taxonomy" id="2291215"/>
    <lineage>
        <taxon>Bacteria</taxon>
        <taxon>Bacillati</taxon>
        <taxon>Actinomycetota</taxon>
        <taxon>Actinomycetes</taxon>
        <taxon>Pseudonocardiales</taxon>
        <taxon>Pseudonocardiaceae</taxon>
        <taxon>Actinomycetospora</taxon>
    </lineage>
</organism>
<dbReference type="InterPro" id="IPR049427">
    <property type="entry name" value="Acyl-ACP_TE_C"/>
</dbReference>
<dbReference type="Proteomes" id="UP001199469">
    <property type="component" value="Unassembled WGS sequence"/>
</dbReference>
<sequence length="295" mass="32072">MQETAFDHSELTHPGAYPVLRDVSPRYSDLGPDGMISATGITRWFEDVRVAVELPAFRRLIEDGEFGPFRVLLAAQHVDRLAPMRWDGKYRIGVGIRRVGGSSFTYGYGVFCDDRCVALGDTVTVFATEAGPAHLPDALRSDLAGMVLDEPDAPAVHRPGPERRDRATYPFATSLRARIGDIDTNRHVNNVVLLSWYAEGIAALHDEVLTPGWGGPSPEIAPTGYRVQYVAEVGYPAEYEIGVTVLGQGVDEEGSPTVHYGLGLFLGDRCVGLADATGPRGELPAEVLDAWRPAR</sequence>
<evidence type="ECO:0000259" key="1">
    <source>
        <dbReference type="Pfam" id="PF20791"/>
    </source>
</evidence>
<keyword evidence="3" id="KW-1185">Reference proteome</keyword>
<gene>
    <name evidence="2" type="ORF">LQ327_16015</name>
</gene>
<proteinExistence type="predicted"/>
<dbReference type="EMBL" id="JAJNDB010000003">
    <property type="protein sequence ID" value="MCD2194878.1"/>
    <property type="molecule type" value="Genomic_DNA"/>
</dbReference>
<evidence type="ECO:0000313" key="2">
    <source>
        <dbReference type="EMBL" id="MCD2194878.1"/>
    </source>
</evidence>
<protein>
    <submittedName>
        <fullName evidence="2">Thioesterase</fullName>
    </submittedName>
</protein>
<dbReference type="Gene3D" id="3.10.129.10">
    <property type="entry name" value="Hotdog Thioesterase"/>
    <property type="match status" value="2"/>
</dbReference>
<feature type="domain" description="Acyl-ACP thioesterase-like C-terminal" evidence="1">
    <location>
        <begin position="172"/>
        <end position="202"/>
    </location>
</feature>
<dbReference type="InterPro" id="IPR029069">
    <property type="entry name" value="HotDog_dom_sf"/>
</dbReference>
<dbReference type="RefSeq" id="WP_230735410.1">
    <property type="nucleotide sequence ID" value="NZ_JAJNDB010000003.1"/>
</dbReference>
<comment type="caution">
    <text evidence="2">The sequence shown here is derived from an EMBL/GenBank/DDBJ whole genome shotgun (WGS) entry which is preliminary data.</text>
</comment>
<reference evidence="2 3" key="1">
    <citation type="submission" date="2021-11" db="EMBL/GenBank/DDBJ databases">
        <title>Draft genome sequence of Actinomycetospora sp. SF1 isolated from the rhizosphere soil.</title>
        <authorList>
            <person name="Duangmal K."/>
            <person name="Chantavorakit T."/>
        </authorList>
    </citation>
    <scope>NUCLEOTIDE SEQUENCE [LARGE SCALE GENOMIC DNA]</scope>
    <source>
        <strain evidence="2 3">TBRC 5722</strain>
    </source>
</reference>
<accession>A0ABS8PA26</accession>
<dbReference type="SUPFAM" id="SSF54637">
    <property type="entry name" value="Thioesterase/thiol ester dehydrase-isomerase"/>
    <property type="match status" value="2"/>
</dbReference>
<name>A0ABS8PA26_9PSEU</name>